<dbReference type="Proteomes" id="UP000754750">
    <property type="component" value="Unassembled WGS sequence"/>
</dbReference>
<accession>A0A928Q3H8</accession>
<proteinExistence type="predicted"/>
<feature type="chain" id="PRO_5037136749" evidence="1">
    <location>
        <begin position="25"/>
        <end position="192"/>
    </location>
</feature>
<organism evidence="2 3">
    <name type="scientific">Faecalispora sporosphaeroides</name>
    <dbReference type="NCBI Taxonomy" id="1549"/>
    <lineage>
        <taxon>Bacteria</taxon>
        <taxon>Bacillati</taxon>
        <taxon>Bacillota</taxon>
        <taxon>Clostridia</taxon>
        <taxon>Eubacteriales</taxon>
        <taxon>Oscillospiraceae</taxon>
        <taxon>Faecalispora</taxon>
    </lineage>
</organism>
<dbReference type="RefSeq" id="WP_326840878.1">
    <property type="nucleotide sequence ID" value="NZ_JBKWRC010000003.1"/>
</dbReference>
<reference evidence="2" key="1">
    <citation type="submission" date="2019-04" db="EMBL/GenBank/DDBJ databases">
        <title>Evolution of Biomass-Degrading Anaerobic Consortia Revealed by Metagenomics.</title>
        <authorList>
            <person name="Peng X."/>
        </authorList>
    </citation>
    <scope>NUCLEOTIDE SEQUENCE</scope>
    <source>
        <strain evidence="2">SIG551</strain>
    </source>
</reference>
<dbReference type="AlphaFoldDB" id="A0A928Q3H8"/>
<gene>
    <name evidence="2" type="ORF">E7512_12965</name>
</gene>
<sequence>MKRALSFVLTLTMLMSLFAMPTSAATAPKQETGAEFQSQSFTRYSIQSGSIKQENWTTEQITSRLRNLGVSESEIKYLLKLEKERERNFRLPATTGKITLMARFPSNPSIGDRYTTQIKVGVATTSLSLQALVVKFVSKGIPLAAAIGVAEAIISDYTDIKGVVFTVDYIYGYDNDNQLNWVYSKVDWDFYY</sequence>
<keyword evidence="1" id="KW-0732">Signal</keyword>
<evidence type="ECO:0000313" key="2">
    <source>
        <dbReference type="EMBL" id="MBE6834464.1"/>
    </source>
</evidence>
<name>A0A928Q3H8_9FIRM</name>
<dbReference type="EMBL" id="SVNY01000007">
    <property type="protein sequence ID" value="MBE6834464.1"/>
    <property type="molecule type" value="Genomic_DNA"/>
</dbReference>
<evidence type="ECO:0000313" key="3">
    <source>
        <dbReference type="Proteomes" id="UP000754750"/>
    </source>
</evidence>
<feature type="signal peptide" evidence="1">
    <location>
        <begin position="1"/>
        <end position="24"/>
    </location>
</feature>
<protein>
    <submittedName>
        <fullName evidence="2">Uncharacterized protein</fullName>
    </submittedName>
</protein>
<comment type="caution">
    <text evidence="2">The sequence shown here is derived from an EMBL/GenBank/DDBJ whole genome shotgun (WGS) entry which is preliminary data.</text>
</comment>
<evidence type="ECO:0000256" key="1">
    <source>
        <dbReference type="SAM" id="SignalP"/>
    </source>
</evidence>